<keyword evidence="10" id="KW-0406">Ion transport</keyword>
<evidence type="ECO:0000256" key="10">
    <source>
        <dbReference type="ARBA" id="ARBA00023065"/>
    </source>
</evidence>
<evidence type="ECO:0000256" key="11">
    <source>
        <dbReference type="ARBA" id="ARBA00023157"/>
    </source>
</evidence>
<keyword evidence="6" id="KW-0732">Signal</keyword>
<evidence type="ECO:0000256" key="13">
    <source>
        <dbReference type="RuleBase" id="RU003512"/>
    </source>
</evidence>
<dbReference type="Proteomes" id="UP000093173">
    <property type="component" value="Unassembled WGS sequence"/>
</dbReference>
<keyword evidence="4 13" id="KW-0813">Transport</keyword>
<dbReference type="AlphaFoldDB" id="A0A1B9QX87"/>
<evidence type="ECO:0000256" key="6">
    <source>
        <dbReference type="ARBA" id="ARBA00022729"/>
    </source>
</evidence>
<dbReference type="Gene3D" id="3.40.50.1980">
    <property type="entry name" value="Nitrogenase molybdenum iron protein domain"/>
    <property type="match status" value="2"/>
</dbReference>
<evidence type="ECO:0000256" key="1">
    <source>
        <dbReference type="ARBA" id="ARBA00004418"/>
    </source>
</evidence>
<dbReference type="PANTHER" id="PTHR42953:SF3">
    <property type="entry name" value="HIGH-AFFINITY ZINC UPTAKE SYSTEM PROTEIN ZNUA"/>
    <property type="match status" value="1"/>
</dbReference>
<evidence type="ECO:0000256" key="7">
    <source>
        <dbReference type="ARBA" id="ARBA00022764"/>
    </source>
</evidence>
<dbReference type="GO" id="GO:0006829">
    <property type="term" value="P:zinc ion transport"/>
    <property type="evidence" value="ECO:0007669"/>
    <property type="project" value="UniProtKB-KW"/>
</dbReference>
<comment type="function">
    <text evidence="12">Part of the ATP-binding cassette (ABC) transport system ZnuABC involved in zinc import. Binds zinc with high affinity and specificity and delivers it to the membrane permease for translocation into the cytoplasm.</text>
</comment>
<evidence type="ECO:0000313" key="14">
    <source>
        <dbReference type="EMBL" id="OCH74584.1"/>
    </source>
</evidence>
<dbReference type="PRINTS" id="PR00690">
    <property type="entry name" value="ADHESNFAMILY"/>
</dbReference>
<reference evidence="15" key="1">
    <citation type="submission" date="2016-06" db="EMBL/GenBank/DDBJ databases">
        <authorList>
            <person name="Hehemann J.-H."/>
            <person name="Arevalo P."/>
            <person name="Datta M.S."/>
            <person name="Polz M.F."/>
        </authorList>
    </citation>
    <scope>NUCLEOTIDE SEQUENCE [LARGE SCALE GENOMIC DNA]</scope>
    <source>
        <strain evidence="15">9CSC122</strain>
    </source>
</reference>
<name>A0A1B9QX87_9VIBR</name>
<dbReference type="FunFam" id="3.40.50.1980:FF:000006">
    <property type="entry name" value="Zinc ABC transporter substrate-binding protein ZnuA"/>
    <property type="match status" value="1"/>
</dbReference>
<dbReference type="Pfam" id="PF01297">
    <property type="entry name" value="ZnuA"/>
    <property type="match status" value="1"/>
</dbReference>
<evidence type="ECO:0000256" key="12">
    <source>
        <dbReference type="ARBA" id="ARBA00045516"/>
    </source>
</evidence>
<dbReference type="CDD" id="cd01019">
    <property type="entry name" value="ZnuA"/>
    <property type="match status" value="1"/>
</dbReference>
<dbReference type="RefSeq" id="WP_065577060.1">
    <property type="nucleotide sequence ID" value="NZ_JBNGCH010000633.1"/>
</dbReference>
<dbReference type="EMBL" id="MAJZ01000633">
    <property type="protein sequence ID" value="OCH74584.1"/>
    <property type="molecule type" value="Genomic_DNA"/>
</dbReference>
<dbReference type="PANTHER" id="PTHR42953">
    <property type="entry name" value="HIGH-AFFINITY ZINC UPTAKE SYSTEM PROTEIN ZNUA-RELATED"/>
    <property type="match status" value="1"/>
</dbReference>
<dbReference type="GO" id="GO:0046872">
    <property type="term" value="F:metal ion binding"/>
    <property type="evidence" value="ECO:0007669"/>
    <property type="project" value="UniProtKB-KW"/>
</dbReference>
<evidence type="ECO:0000256" key="5">
    <source>
        <dbReference type="ARBA" id="ARBA00022723"/>
    </source>
</evidence>
<dbReference type="InterPro" id="IPR035520">
    <property type="entry name" value="ZnuA"/>
</dbReference>
<keyword evidence="7" id="KW-0574">Periplasm</keyword>
<comment type="similarity">
    <text evidence="2 13">Belongs to the bacterial solute-binding protein 9 family.</text>
</comment>
<dbReference type="InterPro" id="IPR050492">
    <property type="entry name" value="Bact_metal-bind_prot9"/>
</dbReference>
<keyword evidence="9" id="KW-0864">Zinc transport</keyword>
<comment type="subcellular location">
    <subcellularLocation>
        <location evidence="1">Periplasm</location>
    </subcellularLocation>
</comment>
<sequence>MTGTQMRFRLLIASILFFNINSAWAMNLLTSIKPIQMIATEITLNAGDADVLLANNTSPHDYALRPSDIRRIRSADLVVWYGHDLEPFLTGVLSNQDNVLTLSEIPHLALREYQGEHDHGEHDGHDHGDHDPHFWLGYEPTLQVAKALADRLSLLEPNNRKQYQQNYQTFEVRLKQEKARIEDKLKPVKKNGYYVFHDAYGYFESDYQLNHLGYFTVSPDRKPGAKSLIAIKKTLQENQAKCVFSEPQFTPAIVESVTRGSSVGLGELDPIGSEITVQADSYFVFIHSLADSFVECLK</sequence>
<keyword evidence="8" id="KW-0862">Zinc</keyword>
<dbReference type="SUPFAM" id="SSF53807">
    <property type="entry name" value="Helical backbone' metal receptor"/>
    <property type="match status" value="1"/>
</dbReference>
<evidence type="ECO:0000256" key="8">
    <source>
        <dbReference type="ARBA" id="ARBA00022833"/>
    </source>
</evidence>
<accession>A0A1B9QX87</accession>
<comment type="caution">
    <text evidence="14">The sequence shown here is derived from an EMBL/GenBank/DDBJ whole genome shotgun (WGS) entry which is preliminary data.</text>
</comment>
<evidence type="ECO:0000256" key="3">
    <source>
        <dbReference type="ARBA" id="ARBA00015915"/>
    </source>
</evidence>
<evidence type="ECO:0000256" key="4">
    <source>
        <dbReference type="ARBA" id="ARBA00022448"/>
    </source>
</evidence>
<dbReference type="NCBIfam" id="NF007091">
    <property type="entry name" value="PRK09545.1"/>
    <property type="match status" value="1"/>
</dbReference>
<organism evidence="14 15">
    <name type="scientific">Vibrio genomosp. F10</name>
    <dbReference type="NCBI Taxonomy" id="723171"/>
    <lineage>
        <taxon>Bacteria</taxon>
        <taxon>Pseudomonadati</taxon>
        <taxon>Pseudomonadota</taxon>
        <taxon>Gammaproteobacteria</taxon>
        <taxon>Vibrionales</taxon>
        <taxon>Vibrionaceae</taxon>
        <taxon>Vibrio</taxon>
    </lineage>
</organism>
<evidence type="ECO:0000313" key="15">
    <source>
        <dbReference type="Proteomes" id="UP000093173"/>
    </source>
</evidence>
<dbReference type="InterPro" id="IPR006128">
    <property type="entry name" value="Lipoprotein_PsaA-like"/>
</dbReference>
<dbReference type="InterPro" id="IPR006127">
    <property type="entry name" value="ZnuA-like"/>
</dbReference>
<keyword evidence="11" id="KW-1015">Disulfide bond</keyword>
<proteinExistence type="inferred from homology"/>
<gene>
    <name evidence="14" type="ORF">A6E14_12530</name>
</gene>
<protein>
    <recommendedName>
        <fullName evidence="3">High-affinity zinc uptake system protein ZnuA</fullName>
    </recommendedName>
</protein>
<keyword evidence="5" id="KW-0479">Metal-binding</keyword>
<evidence type="ECO:0000256" key="9">
    <source>
        <dbReference type="ARBA" id="ARBA00022906"/>
    </source>
</evidence>
<evidence type="ECO:0000256" key="2">
    <source>
        <dbReference type="ARBA" id="ARBA00011028"/>
    </source>
</evidence>
<dbReference type="GO" id="GO:0007155">
    <property type="term" value="P:cell adhesion"/>
    <property type="evidence" value="ECO:0007669"/>
    <property type="project" value="InterPro"/>
</dbReference>
<keyword evidence="15" id="KW-1185">Reference proteome</keyword>
<dbReference type="GO" id="GO:0042597">
    <property type="term" value="C:periplasmic space"/>
    <property type="evidence" value="ECO:0007669"/>
    <property type="project" value="UniProtKB-SubCell"/>
</dbReference>